<name>A0AA97M0L8_9ACTN</name>
<dbReference type="InterPro" id="IPR045728">
    <property type="entry name" value="DUF6082"/>
</dbReference>
<sequence length="299" mass="32699">MSRKRVRSVAIGVAVVLGAVTVAAGLVVPVLLLLRVDDETLNRWSQIGQAVSPVGVFFSGIAFIGIASTLFLQQQELRNQQSQLSVALEDQRRSSEVALRQVHTDLVKMAIDDEELLQAWPELYPGVGETRRDHYCNLVLNLQKVAYGTRTIELDELRGALRHLMTSPHMYAFWAGARQARIAVTGGDGPRTSSPSRSTRPSPPRRRPAHRVWRPRSGTRWASGGGHGGTGSNSLGEPSALRSELCLPGGMSFRDRPPVACIDRMLGGRWLTGRAVYRGATPSLVLCRAKRCPPPLQPT</sequence>
<dbReference type="AlphaFoldDB" id="A0AA97M0L8"/>
<dbReference type="KEGG" id="thao:NI17_010010"/>
<evidence type="ECO:0000313" key="4">
    <source>
        <dbReference type="Proteomes" id="UP000265719"/>
    </source>
</evidence>
<feature type="compositionally biased region" description="Basic residues" evidence="1">
    <location>
        <begin position="203"/>
        <end position="214"/>
    </location>
</feature>
<reference evidence="3" key="1">
    <citation type="submission" date="2020-10" db="EMBL/GenBank/DDBJ databases">
        <title>De novo genome project of the cellulose decomposer Thermobifida halotolerans type strain.</title>
        <authorList>
            <person name="Nagy I."/>
            <person name="Horvath B."/>
            <person name="Kukolya J."/>
            <person name="Nagy I."/>
            <person name="Orsini M."/>
        </authorList>
    </citation>
    <scope>NUCLEOTIDE SEQUENCE</scope>
    <source>
        <strain evidence="3">DSM 44931</strain>
    </source>
</reference>
<dbReference type="RefSeq" id="WP_147416998.1">
    <property type="nucleotide sequence ID" value="NZ_CP063196.1"/>
</dbReference>
<keyword evidence="2" id="KW-1133">Transmembrane helix</keyword>
<dbReference type="EMBL" id="CP063196">
    <property type="protein sequence ID" value="UOE21411.1"/>
    <property type="molecule type" value="Genomic_DNA"/>
</dbReference>
<proteinExistence type="predicted"/>
<evidence type="ECO:0000313" key="3">
    <source>
        <dbReference type="EMBL" id="UOE21411.1"/>
    </source>
</evidence>
<feature type="transmembrane region" description="Helical" evidence="2">
    <location>
        <begin position="54"/>
        <end position="72"/>
    </location>
</feature>
<feature type="region of interest" description="Disordered" evidence="1">
    <location>
        <begin position="184"/>
        <end position="238"/>
    </location>
</feature>
<keyword evidence="2" id="KW-0812">Transmembrane</keyword>
<keyword evidence="2" id="KW-0472">Membrane</keyword>
<evidence type="ECO:0000256" key="2">
    <source>
        <dbReference type="SAM" id="Phobius"/>
    </source>
</evidence>
<evidence type="ECO:0000256" key="1">
    <source>
        <dbReference type="SAM" id="MobiDB-lite"/>
    </source>
</evidence>
<dbReference type="Proteomes" id="UP000265719">
    <property type="component" value="Chromosome"/>
</dbReference>
<accession>A0AA97M0L8</accession>
<keyword evidence="4" id="KW-1185">Reference proteome</keyword>
<dbReference type="Pfam" id="PF19560">
    <property type="entry name" value="DUF6082"/>
    <property type="match status" value="1"/>
</dbReference>
<feature type="transmembrane region" description="Helical" evidence="2">
    <location>
        <begin position="9"/>
        <end position="34"/>
    </location>
</feature>
<gene>
    <name evidence="3" type="ORF">NI17_010010</name>
</gene>
<feature type="compositionally biased region" description="Low complexity" evidence="1">
    <location>
        <begin position="190"/>
        <end position="200"/>
    </location>
</feature>
<protein>
    <submittedName>
        <fullName evidence="3">Uncharacterized protein</fullName>
    </submittedName>
</protein>
<organism evidence="3 4">
    <name type="scientific">Thermobifida halotolerans</name>
    <dbReference type="NCBI Taxonomy" id="483545"/>
    <lineage>
        <taxon>Bacteria</taxon>
        <taxon>Bacillati</taxon>
        <taxon>Actinomycetota</taxon>
        <taxon>Actinomycetes</taxon>
        <taxon>Streptosporangiales</taxon>
        <taxon>Nocardiopsidaceae</taxon>
        <taxon>Thermobifida</taxon>
    </lineage>
</organism>